<dbReference type="SUPFAM" id="SSF81301">
    <property type="entry name" value="Nucleotidyltransferase"/>
    <property type="match status" value="1"/>
</dbReference>
<protein>
    <recommendedName>
        <fullName evidence="3">Nucleotidyltransferase domain-containing protein</fullName>
    </recommendedName>
</protein>
<comment type="caution">
    <text evidence="1">The sequence shown here is derived from an EMBL/GenBank/DDBJ whole genome shotgun (WGS) entry which is preliminary data.</text>
</comment>
<reference evidence="1 2" key="1">
    <citation type="journal article" date="2019" name="Int. J. Syst. Evol. Microbiol.">
        <title>The Global Catalogue of Microorganisms (GCM) 10K type strain sequencing project: providing services to taxonomists for standard genome sequencing and annotation.</title>
        <authorList>
            <consortium name="The Broad Institute Genomics Platform"/>
            <consortium name="The Broad Institute Genome Sequencing Center for Infectious Disease"/>
            <person name="Wu L."/>
            <person name="Ma J."/>
        </authorList>
    </citation>
    <scope>NUCLEOTIDE SEQUENCE [LARGE SCALE GENOMIC DNA]</scope>
    <source>
        <strain evidence="1 2">JCM 13319</strain>
    </source>
</reference>
<organism evidence="1 2">
    <name type="scientific">Brevibacterium picturae</name>
    <dbReference type="NCBI Taxonomy" id="260553"/>
    <lineage>
        <taxon>Bacteria</taxon>
        <taxon>Bacillati</taxon>
        <taxon>Actinomycetota</taxon>
        <taxon>Actinomycetes</taxon>
        <taxon>Micrococcales</taxon>
        <taxon>Brevibacteriaceae</taxon>
        <taxon>Brevibacterium</taxon>
    </lineage>
</organism>
<evidence type="ECO:0000313" key="1">
    <source>
        <dbReference type="EMBL" id="GAA1552111.1"/>
    </source>
</evidence>
<gene>
    <name evidence="1" type="ORF">GCM10009691_28320</name>
</gene>
<sequence>MDSMLPKDAARAVGSYLRSADRLLPGALTACAVSGSIALGAHRPGRSDIDLVAVLSDEWRQRSGLMARLRILQLSQLPRLTVRATRGMGFSACCNTVFVWESELARPVTEIRPVASHVGEVYDSYGAFDINPVIWKELVDGGISVRGEDVSDWGLDPQPGALRNWVADNLREYWAPLARSVSSGKRRLTASGVEWCLLGQARMHHTLLTGEIIGKEVAGRHALETFPEYARIVAIALAHLRGAAIPTSPPRGQWRNQTARAMQAIIAESLANDLP</sequence>
<dbReference type="Proteomes" id="UP001501791">
    <property type="component" value="Unassembled WGS sequence"/>
</dbReference>
<name>A0ABN2C6E5_9MICO</name>
<evidence type="ECO:0000313" key="2">
    <source>
        <dbReference type="Proteomes" id="UP001501791"/>
    </source>
</evidence>
<keyword evidence="2" id="KW-1185">Reference proteome</keyword>
<evidence type="ECO:0008006" key="3">
    <source>
        <dbReference type="Google" id="ProtNLM"/>
    </source>
</evidence>
<dbReference type="InterPro" id="IPR043519">
    <property type="entry name" value="NT_sf"/>
</dbReference>
<accession>A0ABN2C6E5</accession>
<proteinExistence type="predicted"/>
<dbReference type="RefSeq" id="WP_346036553.1">
    <property type="nucleotide sequence ID" value="NZ_BAAALY010000013.1"/>
</dbReference>
<dbReference type="EMBL" id="BAAALY010000013">
    <property type="protein sequence ID" value="GAA1552111.1"/>
    <property type="molecule type" value="Genomic_DNA"/>
</dbReference>